<dbReference type="GO" id="GO:0003700">
    <property type="term" value="F:DNA-binding transcription factor activity"/>
    <property type="evidence" value="ECO:0007669"/>
    <property type="project" value="InterPro"/>
</dbReference>
<dbReference type="Pfam" id="PF00072">
    <property type="entry name" value="Response_reg"/>
    <property type="match status" value="1"/>
</dbReference>
<feature type="domain" description="Response regulatory" evidence="12">
    <location>
        <begin position="3"/>
        <end position="120"/>
    </location>
</feature>
<dbReference type="Gene3D" id="1.10.10.60">
    <property type="entry name" value="Homeodomain-like"/>
    <property type="match status" value="1"/>
</dbReference>
<evidence type="ECO:0000256" key="8">
    <source>
        <dbReference type="ARBA" id="ARBA00023163"/>
    </source>
</evidence>
<dbReference type="PROSITE" id="PS01124">
    <property type="entry name" value="HTH_ARAC_FAMILY_2"/>
    <property type="match status" value="1"/>
</dbReference>
<dbReference type="AlphaFoldDB" id="A0AB73SZ78"/>
<organism evidence="13 14">
    <name type="scientific">Murimonas intestini</name>
    <dbReference type="NCBI Taxonomy" id="1337051"/>
    <lineage>
        <taxon>Bacteria</taxon>
        <taxon>Bacillati</taxon>
        <taxon>Bacillota</taxon>
        <taxon>Clostridia</taxon>
        <taxon>Lachnospirales</taxon>
        <taxon>Lachnospiraceae</taxon>
        <taxon>Murimonas</taxon>
    </lineage>
</organism>
<evidence type="ECO:0000256" key="5">
    <source>
        <dbReference type="ARBA" id="ARBA00023012"/>
    </source>
</evidence>
<comment type="subcellular location">
    <subcellularLocation>
        <location evidence="1">Cytoplasm</location>
    </subcellularLocation>
</comment>
<evidence type="ECO:0000256" key="1">
    <source>
        <dbReference type="ARBA" id="ARBA00004496"/>
    </source>
</evidence>
<keyword evidence="8" id="KW-0804">Transcription</keyword>
<dbReference type="InterPro" id="IPR009057">
    <property type="entry name" value="Homeodomain-like_sf"/>
</dbReference>
<dbReference type="RefSeq" id="WP_109748038.1">
    <property type="nucleotide sequence ID" value="NZ_JANKBI010000015.1"/>
</dbReference>
<dbReference type="GO" id="GO:0043565">
    <property type="term" value="F:sequence-specific DNA binding"/>
    <property type="evidence" value="ECO:0007669"/>
    <property type="project" value="InterPro"/>
</dbReference>
<comment type="caution">
    <text evidence="13">The sequence shown here is derived from an EMBL/GenBank/DDBJ whole genome shotgun (WGS) entry which is preliminary data.</text>
</comment>
<reference evidence="13 14" key="1">
    <citation type="submission" date="2018-05" db="EMBL/GenBank/DDBJ databases">
        <authorList>
            <person name="Goeker M."/>
            <person name="Huntemann M."/>
            <person name="Clum A."/>
            <person name="Pillay M."/>
            <person name="Palaniappan K."/>
            <person name="Varghese N."/>
            <person name="Mikhailova N."/>
            <person name="Stamatis D."/>
            <person name="Reddy T."/>
            <person name="Daum C."/>
            <person name="Shapiro N."/>
            <person name="Ivanova N."/>
            <person name="Kyrpides N."/>
            <person name="Woyke T."/>
        </authorList>
    </citation>
    <scope>NUCLEOTIDE SEQUENCE [LARGE SCALE GENOMIC DNA]</scope>
    <source>
        <strain evidence="13 14">DSM 26524</strain>
    </source>
</reference>
<protein>
    <recommendedName>
        <fullName evidence="2">Stage 0 sporulation protein A homolog</fullName>
    </recommendedName>
</protein>
<dbReference type="Gene3D" id="3.40.50.2300">
    <property type="match status" value="1"/>
</dbReference>
<feature type="modified residue" description="4-aspartylphosphate" evidence="10">
    <location>
        <position position="55"/>
    </location>
</feature>
<dbReference type="InterPro" id="IPR051552">
    <property type="entry name" value="HptR"/>
</dbReference>
<dbReference type="CDD" id="cd17536">
    <property type="entry name" value="REC_YesN-like"/>
    <property type="match status" value="1"/>
</dbReference>
<evidence type="ECO:0000256" key="4">
    <source>
        <dbReference type="ARBA" id="ARBA00022553"/>
    </source>
</evidence>
<dbReference type="EMBL" id="QGGY01000015">
    <property type="protein sequence ID" value="PWJ72858.1"/>
    <property type="molecule type" value="Genomic_DNA"/>
</dbReference>
<keyword evidence="14" id="KW-1185">Reference proteome</keyword>
<evidence type="ECO:0000256" key="6">
    <source>
        <dbReference type="ARBA" id="ARBA00023015"/>
    </source>
</evidence>
<feature type="domain" description="HTH araC/xylS-type" evidence="11">
    <location>
        <begin position="386"/>
        <end position="485"/>
    </location>
</feature>
<dbReference type="SMART" id="SM00448">
    <property type="entry name" value="REC"/>
    <property type="match status" value="1"/>
</dbReference>
<dbReference type="GO" id="GO:0000160">
    <property type="term" value="P:phosphorelay signal transduction system"/>
    <property type="evidence" value="ECO:0007669"/>
    <property type="project" value="UniProtKB-KW"/>
</dbReference>
<proteinExistence type="predicted"/>
<evidence type="ECO:0000256" key="2">
    <source>
        <dbReference type="ARBA" id="ARBA00018672"/>
    </source>
</evidence>
<evidence type="ECO:0000259" key="11">
    <source>
        <dbReference type="PROSITE" id="PS01124"/>
    </source>
</evidence>
<dbReference type="PANTHER" id="PTHR42713:SF3">
    <property type="entry name" value="TRANSCRIPTIONAL REGULATORY PROTEIN HPTR"/>
    <property type="match status" value="1"/>
</dbReference>
<evidence type="ECO:0000313" key="14">
    <source>
        <dbReference type="Proteomes" id="UP000245412"/>
    </source>
</evidence>
<dbReference type="PROSITE" id="PS50110">
    <property type="entry name" value="RESPONSE_REGULATORY"/>
    <property type="match status" value="1"/>
</dbReference>
<keyword evidence="6" id="KW-0805">Transcription regulation</keyword>
<dbReference type="InterPro" id="IPR018060">
    <property type="entry name" value="HTH_AraC"/>
</dbReference>
<evidence type="ECO:0000259" key="12">
    <source>
        <dbReference type="PROSITE" id="PS50110"/>
    </source>
</evidence>
<evidence type="ECO:0000256" key="9">
    <source>
        <dbReference type="ARBA" id="ARBA00024867"/>
    </source>
</evidence>
<dbReference type="SMART" id="SM00342">
    <property type="entry name" value="HTH_ARAC"/>
    <property type="match status" value="1"/>
</dbReference>
<dbReference type="GO" id="GO:0005737">
    <property type="term" value="C:cytoplasm"/>
    <property type="evidence" value="ECO:0007669"/>
    <property type="project" value="UniProtKB-SubCell"/>
</dbReference>
<evidence type="ECO:0000256" key="7">
    <source>
        <dbReference type="ARBA" id="ARBA00023125"/>
    </source>
</evidence>
<dbReference type="Proteomes" id="UP000245412">
    <property type="component" value="Unassembled WGS sequence"/>
</dbReference>
<evidence type="ECO:0000313" key="13">
    <source>
        <dbReference type="EMBL" id="PWJ72858.1"/>
    </source>
</evidence>
<sequence length="495" mass="56645">MYQVLVVDDEPASLKHICNIIRNRCPDFKVADTARNGQIALQKAEEEQPDVIISDVMMPLMNGIELVSEVKKRWPEILSVIVSGYSDFEYAKGAIQSGVCEYILKPVRPSDIEQLMESLRQRLDELYYEKRNSFLKKASGGTGNTGVQEIRRLFPEDLYYAAIYRKNGLPSRFSKGYSADLYSMPQEKIIIYGRDEMEALYLCPENLLNGESFVDYFAKVYARVKEEGAFYTAVVREEPFQPEGLPGILGELYRKLDESIVIGKDQIVTAGQSAGCPSLRPGQEDFSMLEYYVRKKSAHGIEGEIKRLFGKWEAEVRPQVWVEEKIHYLFGHLYSKGNLLEFNEFVLDDIFSEAVSMEEVAKNIQMLLIPGGELKTAGDRRKEEYEEILQYLDEHLGESISAQLICRQFAMSQTTLSKMFHKYGNSPFSVCLTRIRMEKARSIMNENPEILVKDAAERVGYTDQFYFSRVFHSALGISPSEYLEQQSGRSRSLDK</sequence>
<dbReference type="InterPro" id="IPR011006">
    <property type="entry name" value="CheY-like_superfamily"/>
</dbReference>
<comment type="function">
    <text evidence="9">May play the central regulatory role in sporulation. It may be an element of the effector pathway responsible for the activation of sporulation genes in response to nutritional stress. Spo0A may act in concert with spo0H (a sigma factor) to control the expression of some genes that are critical to the sporulation process.</text>
</comment>
<dbReference type="SUPFAM" id="SSF52172">
    <property type="entry name" value="CheY-like"/>
    <property type="match status" value="1"/>
</dbReference>
<evidence type="ECO:0000256" key="10">
    <source>
        <dbReference type="PROSITE-ProRule" id="PRU00169"/>
    </source>
</evidence>
<keyword evidence="3" id="KW-0963">Cytoplasm</keyword>
<keyword evidence="7" id="KW-0238">DNA-binding</keyword>
<dbReference type="SUPFAM" id="SSF46689">
    <property type="entry name" value="Homeodomain-like"/>
    <property type="match status" value="1"/>
</dbReference>
<gene>
    <name evidence="13" type="ORF">C7383_1158</name>
</gene>
<dbReference type="InterPro" id="IPR001789">
    <property type="entry name" value="Sig_transdc_resp-reg_receiver"/>
</dbReference>
<evidence type="ECO:0000256" key="3">
    <source>
        <dbReference type="ARBA" id="ARBA00022490"/>
    </source>
</evidence>
<name>A0AB73SZ78_9FIRM</name>
<dbReference type="PANTHER" id="PTHR42713">
    <property type="entry name" value="HISTIDINE KINASE-RELATED"/>
    <property type="match status" value="1"/>
</dbReference>
<keyword evidence="4 10" id="KW-0597">Phosphoprotein</keyword>
<keyword evidence="5" id="KW-0902">Two-component regulatory system</keyword>
<accession>A0AB73SZ78</accession>
<dbReference type="Pfam" id="PF12833">
    <property type="entry name" value="HTH_18"/>
    <property type="match status" value="1"/>
</dbReference>